<dbReference type="PANTHER" id="PTHR22950">
    <property type="entry name" value="AMINO ACID TRANSPORTER"/>
    <property type="match status" value="1"/>
</dbReference>
<feature type="transmembrane region" description="Helical" evidence="6">
    <location>
        <begin position="294"/>
        <end position="314"/>
    </location>
</feature>
<evidence type="ECO:0000256" key="1">
    <source>
        <dbReference type="ARBA" id="ARBA00004141"/>
    </source>
</evidence>
<evidence type="ECO:0000256" key="6">
    <source>
        <dbReference type="SAM" id="Phobius"/>
    </source>
</evidence>
<evidence type="ECO:0000256" key="5">
    <source>
        <dbReference type="ARBA" id="ARBA00023136"/>
    </source>
</evidence>
<protein>
    <submittedName>
        <fullName evidence="8">Transmembrane amino acid transporter protein-domain-containing protein</fullName>
    </submittedName>
</protein>
<evidence type="ECO:0000256" key="2">
    <source>
        <dbReference type="ARBA" id="ARBA00008066"/>
    </source>
</evidence>
<keyword evidence="5 6" id="KW-0472">Membrane</keyword>
<evidence type="ECO:0000313" key="9">
    <source>
        <dbReference type="Proteomes" id="UP000311382"/>
    </source>
</evidence>
<dbReference type="GO" id="GO:0016020">
    <property type="term" value="C:membrane"/>
    <property type="evidence" value="ECO:0007669"/>
    <property type="project" value="UniProtKB-SubCell"/>
</dbReference>
<reference evidence="8 9" key="1">
    <citation type="submission" date="2019-03" db="EMBL/GenBank/DDBJ databases">
        <title>Rhodosporidium diobovatum UCD-FST 08-225 genome sequencing, assembly, and annotation.</title>
        <authorList>
            <person name="Fakankun I.U."/>
            <person name="Fristensky B."/>
            <person name="Levin D.B."/>
        </authorList>
    </citation>
    <scope>NUCLEOTIDE SEQUENCE [LARGE SCALE GENOMIC DNA]</scope>
    <source>
        <strain evidence="8 9">UCD-FST 08-225</strain>
    </source>
</reference>
<dbReference type="GO" id="GO:0015179">
    <property type="term" value="F:L-amino acid transmembrane transporter activity"/>
    <property type="evidence" value="ECO:0007669"/>
    <property type="project" value="TreeGrafter"/>
</dbReference>
<gene>
    <name evidence="8" type="ORF">DMC30DRAFT_389318</name>
</gene>
<dbReference type="PANTHER" id="PTHR22950:SF683">
    <property type="entry name" value="AMINO ACID TRANSPORTER (EUROFUNG)"/>
    <property type="match status" value="1"/>
</dbReference>
<dbReference type="Gene3D" id="1.20.1740.10">
    <property type="entry name" value="Amino acid/polyamine transporter I"/>
    <property type="match status" value="1"/>
</dbReference>
<keyword evidence="9" id="KW-1185">Reference proteome</keyword>
<organism evidence="8 9">
    <name type="scientific">Rhodotorula diobovata</name>
    <dbReference type="NCBI Taxonomy" id="5288"/>
    <lineage>
        <taxon>Eukaryota</taxon>
        <taxon>Fungi</taxon>
        <taxon>Dikarya</taxon>
        <taxon>Basidiomycota</taxon>
        <taxon>Pucciniomycotina</taxon>
        <taxon>Microbotryomycetes</taxon>
        <taxon>Sporidiobolales</taxon>
        <taxon>Sporidiobolaceae</taxon>
        <taxon>Rhodotorula</taxon>
    </lineage>
</organism>
<name>A0A5C5G4U0_9BASI</name>
<feature type="transmembrane region" description="Helical" evidence="6">
    <location>
        <begin position="142"/>
        <end position="163"/>
    </location>
</feature>
<feature type="transmembrane region" description="Helical" evidence="6">
    <location>
        <begin position="169"/>
        <end position="190"/>
    </location>
</feature>
<dbReference type="Pfam" id="PF01490">
    <property type="entry name" value="Aa_trans"/>
    <property type="match status" value="1"/>
</dbReference>
<feature type="transmembrane region" description="Helical" evidence="6">
    <location>
        <begin position="326"/>
        <end position="348"/>
    </location>
</feature>
<dbReference type="Proteomes" id="UP000311382">
    <property type="component" value="Unassembled WGS sequence"/>
</dbReference>
<feature type="transmembrane region" description="Helical" evidence="6">
    <location>
        <begin position="440"/>
        <end position="462"/>
    </location>
</feature>
<evidence type="ECO:0000256" key="3">
    <source>
        <dbReference type="ARBA" id="ARBA00022692"/>
    </source>
</evidence>
<evidence type="ECO:0000259" key="7">
    <source>
        <dbReference type="Pfam" id="PF01490"/>
    </source>
</evidence>
<dbReference type="STRING" id="5288.A0A5C5G4U0"/>
<feature type="transmembrane region" description="Helical" evidence="6">
    <location>
        <begin position="369"/>
        <end position="391"/>
    </location>
</feature>
<feature type="transmembrane region" description="Helical" evidence="6">
    <location>
        <begin position="255"/>
        <end position="273"/>
    </location>
</feature>
<dbReference type="AlphaFoldDB" id="A0A5C5G4U0"/>
<comment type="caution">
    <text evidence="8">The sequence shown here is derived from an EMBL/GenBank/DDBJ whole genome shotgun (WGS) entry which is preliminary data.</text>
</comment>
<proteinExistence type="inferred from homology"/>
<comment type="similarity">
    <text evidence="2">Belongs to the amino acid/polyamine transporter 2 family.</text>
</comment>
<feature type="transmembrane region" description="Helical" evidence="6">
    <location>
        <begin position="397"/>
        <end position="420"/>
    </location>
</feature>
<sequence length="483" mass="51267">MGFRRSSAAAGDLSQAEKAALTKREAAADKVKLTSVDEDGGSADSVDGVFGEQGEGTVNYRSVGWKTTVIFLIKSQIGVGVLGLPSAFSTLGLVPGILVFALFASATMWTDLEIGLFKLNHPQVYSISDCGTLMFGKWCGELFGAAYWLFCTFTCGSALLTISTAFNALSLHAICTAAWVAIAAAIVWPFASLQTLHKLTFLGWIAVASILVAIFTVVIAVGVSDRPAAAPPAPEPYELGLVAFGNPSFADGMNAVSAIFFAFTGTSSFLPIASEMRNPRDYPKAVITGQSFVTIIYFVVAVTVYCTAGIWVASPALGTAGTLIKRIAYGISLPGLIFSAIMYTHLPAKLIFVRVLRGSHHLNHGTRTHWIVWLSCTAGCLIFSYIIASAIPVFSGLVGLIGALPAPIITLHAEALMWLYDNSAFFSNVDYRTRRKWCGVILNCGLLVIATFLTVAGTYGSIVSIANSSKTRPWTCADNSGSS</sequence>
<keyword evidence="3 6" id="KW-0812">Transmembrane</keyword>
<accession>A0A5C5G4U0</accession>
<dbReference type="EMBL" id="SOZI01000010">
    <property type="protein sequence ID" value="TNY23546.1"/>
    <property type="molecule type" value="Genomic_DNA"/>
</dbReference>
<comment type="subcellular location">
    <subcellularLocation>
        <location evidence="1">Membrane</location>
        <topology evidence="1">Multi-pass membrane protein</topology>
    </subcellularLocation>
</comment>
<keyword evidence="4 6" id="KW-1133">Transmembrane helix</keyword>
<feature type="domain" description="Amino acid transporter transmembrane" evidence="7">
    <location>
        <begin position="63"/>
        <end position="462"/>
    </location>
</feature>
<evidence type="ECO:0000256" key="4">
    <source>
        <dbReference type="ARBA" id="ARBA00022989"/>
    </source>
</evidence>
<feature type="transmembrane region" description="Helical" evidence="6">
    <location>
        <begin position="202"/>
        <end position="223"/>
    </location>
</feature>
<evidence type="ECO:0000313" key="8">
    <source>
        <dbReference type="EMBL" id="TNY23546.1"/>
    </source>
</evidence>
<dbReference type="OrthoDB" id="40134at2759"/>
<dbReference type="InterPro" id="IPR013057">
    <property type="entry name" value="AA_transpt_TM"/>
</dbReference>
<feature type="transmembrane region" description="Helical" evidence="6">
    <location>
        <begin position="87"/>
        <end position="109"/>
    </location>
</feature>